<accession>A0A1J4Q6A0</accession>
<dbReference type="OrthoDB" id="4331847at2"/>
<name>A0A1J4Q6A0_9ACTN</name>
<reference evidence="3" key="1">
    <citation type="submission" date="2016-10" db="EMBL/GenBank/DDBJ databases">
        <title>Genome sequence of Streptomyces malaysiense MUSC 136.</title>
        <authorList>
            <person name="Lee L.-H."/>
            <person name="Ser H.-L."/>
        </authorList>
    </citation>
    <scope>NUCLEOTIDE SEQUENCE [LARGE SCALE GENOMIC DNA]</scope>
    <source>
        <strain evidence="3">MUSC 136</strain>
    </source>
</reference>
<feature type="signal peptide" evidence="1">
    <location>
        <begin position="1"/>
        <end position="22"/>
    </location>
</feature>
<keyword evidence="1" id="KW-0732">Signal</keyword>
<dbReference type="RefSeq" id="WP_046421582.1">
    <property type="nucleotide sequence ID" value="NZ_LBDA02000019.1"/>
</dbReference>
<evidence type="ECO:0000313" key="3">
    <source>
        <dbReference type="EMBL" id="OIK27616.1"/>
    </source>
</evidence>
<feature type="domain" description="DUF4097" evidence="2">
    <location>
        <begin position="116"/>
        <end position="239"/>
    </location>
</feature>
<evidence type="ECO:0000313" key="4">
    <source>
        <dbReference type="Proteomes" id="UP000034838"/>
    </source>
</evidence>
<evidence type="ECO:0000259" key="2">
    <source>
        <dbReference type="Pfam" id="PF13349"/>
    </source>
</evidence>
<sequence>MRRARFLAAAALAALTVGGLSACSILDQKSFEDDAKVSQKVTSIRLDSGNGDVKVESAADASAVSVHRKVNYHGDKPSRATFHVDNGVLTLSGCGPDCAVDYDVKVPAGLPVTGGTSNGDLTLNDAGAIDVHTSNGDIAVHDAAGAVKLRTSNGDVHVQNTKGGAIDTRTSNGTVTIRTATPGNIKAHTTSGDLTITVPPAKYRISAHDTNGDKTLAFKDDPSGRYLLDLSTTNGNLTVESAG</sequence>
<dbReference type="AlphaFoldDB" id="A0A1J4Q6A0"/>
<dbReference type="Proteomes" id="UP000034838">
    <property type="component" value="Unassembled WGS sequence"/>
</dbReference>
<organism evidence="3 4">
    <name type="scientific">Streptomyces malaysiense</name>
    <dbReference type="NCBI Taxonomy" id="1428626"/>
    <lineage>
        <taxon>Bacteria</taxon>
        <taxon>Bacillati</taxon>
        <taxon>Actinomycetota</taxon>
        <taxon>Actinomycetes</taxon>
        <taxon>Kitasatosporales</taxon>
        <taxon>Streptomycetaceae</taxon>
        <taxon>Streptomyces</taxon>
    </lineage>
</organism>
<dbReference type="InterPro" id="IPR025164">
    <property type="entry name" value="Toastrack_DUF4097"/>
</dbReference>
<evidence type="ECO:0000256" key="1">
    <source>
        <dbReference type="SAM" id="SignalP"/>
    </source>
</evidence>
<dbReference type="EMBL" id="LBDA02000019">
    <property type="protein sequence ID" value="OIK27616.1"/>
    <property type="molecule type" value="Genomic_DNA"/>
</dbReference>
<gene>
    <name evidence="3" type="ORF">VT52_010000</name>
</gene>
<proteinExistence type="predicted"/>
<feature type="chain" id="PRO_5009632143" description="DUF4097 domain-containing protein" evidence="1">
    <location>
        <begin position="23"/>
        <end position="243"/>
    </location>
</feature>
<keyword evidence="4" id="KW-1185">Reference proteome</keyword>
<dbReference type="PROSITE" id="PS51257">
    <property type="entry name" value="PROKAR_LIPOPROTEIN"/>
    <property type="match status" value="1"/>
</dbReference>
<comment type="caution">
    <text evidence="3">The sequence shown here is derived from an EMBL/GenBank/DDBJ whole genome shotgun (WGS) entry which is preliminary data.</text>
</comment>
<protein>
    <recommendedName>
        <fullName evidence="2">DUF4097 domain-containing protein</fullName>
    </recommendedName>
</protein>
<dbReference type="Pfam" id="PF13349">
    <property type="entry name" value="DUF4097"/>
    <property type="match status" value="1"/>
</dbReference>